<keyword evidence="1" id="KW-0812">Transmembrane</keyword>
<accession>A0ABD5RVK3</accession>
<evidence type="ECO:0000313" key="2">
    <source>
        <dbReference type="EMBL" id="MFC6723275.1"/>
    </source>
</evidence>
<feature type="transmembrane region" description="Helical" evidence="1">
    <location>
        <begin position="46"/>
        <end position="62"/>
    </location>
</feature>
<protein>
    <submittedName>
        <fullName evidence="2">Uncharacterized protein</fullName>
    </submittedName>
</protein>
<keyword evidence="3" id="KW-1185">Reference proteome</keyword>
<evidence type="ECO:0000256" key="1">
    <source>
        <dbReference type="SAM" id="Phobius"/>
    </source>
</evidence>
<sequence>MVLQSYYRLEAWAEDLLRLKFAITIGIASFFGVFAVGLLFRELTTVHAVMMGVAMAIVYYAFDPREAHALSLEAE</sequence>
<dbReference type="AlphaFoldDB" id="A0ABD5RVK3"/>
<proteinExistence type="predicted"/>
<evidence type="ECO:0000313" key="3">
    <source>
        <dbReference type="Proteomes" id="UP001596328"/>
    </source>
</evidence>
<name>A0ABD5RVK3_9EURY</name>
<organism evidence="2 3">
    <name type="scientific">Halobium palmae</name>
    <dbReference type="NCBI Taxonomy" id="1776492"/>
    <lineage>
        <taxon>Archaea</taxon>
        <taxon>Methanobacteriati</taxon>
        <taxon>Methanobacteriota</taxon>
        <taxon>Stenosarchaea group</taxon>
        <taxon>Halobacteria</taxon>
        <taxon>Halobacteriales</taxon>
        <taxon>Haloferacaceae</taxon>
        <taxon>Halobium</taxon>
    </lineage>
</organism>
<gene>
    <name evidence="2" type="ORF">ACFQE1_02470</name>
</gene>
<dbReference type="EMBL" id="JBHSWU010000009">
    <property type="protein sequence ID" value="MFC6723275.1"/>
    <property type="molecule type" value="Genomic_DNA"/>
</dbReference>
<reference evidence="2 3" key="1">
    <citation type="journal article" date="2019" name="Int. J. Syst. Evol. Microbiol.">
        <title>The Global Catalogue of Microorganisms (GCM) 10K type strain sequencing project: providing services to taxonomists for standard genome sequencing and annotation.</title>
        <authorList>
            <consortium name="The Broad Institute Genomics Platform"/>
            <consortium name="The Broad Institute Genome Sequencing Center for Infectious Disease"/>
            <person name="Wu L."/>
            <person name="Ma J."/>
        </authorList>
    </citation>
    <scope>NUCLEOTIDE SEQUENCE [LARGE SCALE GENOMIC DNA]</scope>
    <source>
        <strain evidence="2 3">NBRC 111368</strain>
    </source>
</reference>
<dbReference type="Proteomes" id="UP001596328">
    <property type="component" value="Unassembled WGS sequence"/>
</dbReference>
<keyword evidence="1" id="KW-0472">Membrane</keyword>
<keyword evidence="1" id="KW-1133">Transmembrane helix</keyword>
<feature type="transmembrane region" description="Helical" evidence="1">
    <location>
        <begin position="21"/>
        <end position="40"/>
    </location>
</feature>
<comment type="caution">
    <text evidence="2">The sequence shown here is derived from an EMBL/GenBank/DDBJ whole genome shotgun (WGS) entry which is preliminary data.</text>
</comment>